<keyword evidence="6" id="KW-1185">Reference proteome</keyword>
<dbReference type="EMBL" id="JABKKJ010000006">
    <property type="protein sequence ID" value="NPE25003.1"/>
    <property type="molecule type" value="Genomic_DNA"/>
</dbReference>
<dbReference type="InterPro" id="IPR051801">
    <property type="entry name" value="GH28_Enzymes"/>
</dbReference>
<accession>A0ABX2B139</accession>
<dbReference type="PANTHER" id="PTHR31339:SF9">
    <property type="entry name" value="PLASMIN AND FIBRONECTIN-BINDING PROTEIN A"/>
    <property type="match status" value="1"/>
</dbReference>
<comment type="similarity">
    <text evidence="1 4">Belongs to the glycosyl hydrolase 28 family.</text>
</comment>
<dbReference type="PANTHER" id="PTHR31339">
    <property type="entry name" value="PECTIN LYASE-RELATED"/>
    <property type="match status" value="1"/>
</dbReference>
<reference evidence="5 6" key="1">
    <citation type="submission" date="2020-05" db="EMBL/GenBank/DDBJ databases">
        <title>Distinct polysaccharide utilization as determinants for interspecies competition between intestinal Prevotella spp.</title>
        <authorList>
            <person name="Galvez E.J.C."/>
            <person name="Iljazovic A."/>
            <person name="Strowig T."/>
        </authorList>
    </citation>
    <scope>NUCLEOTIDE SEQUENCE [LARGE SCALE GENOMIC DNA]</scope>
    <source>
        <strain evidence="5 6">PCHR</strain>
    </source>
</reference>
<dbReference type="InterPro" id="IPR006626">
    <property type="entry name" value="PbH1"/>
</dbReference>
<dbReference type="Proteomes" id="UP000820977">
    <property type="component" value="Unassembled WGS sequence"/>
</dbReference>
<evidence type="ECO:0000256" key="1">
    <source>
        <dbReference type="ARBA" id="ARBA00008834"/>
    </source>
</evidence>
<dbReference type="InterPro" id="IPR012334">
    <property type="entry name" value="Pectin_lyas_fold"/>
</dbReference>
<gene>
    <name evidence="5" type="ORF">HPS54_05640</name>
</gene>
<dbReference type="InterPro" id="IPR011050">
    <property type="entry name" value="Pectin_lyase_fold/virulence"/>
</dbReference>
<dbReference type="Gene3D" id="2.160.20.10">
    <property type="entry name" value="Single-stranded right-handed beta-helix, Pectin lyase-like"/>
    <property type="match status" value="1"/>
</dbReference>
<evidence type="ECO:0000313" key="5">
    <source>
        <dbReference type="EMBL" id="NPE25003.1"/>
    </source>
</evidence>
<organism evidence="5 6">
    <name type="scientific">Xylanibacter caecicola</name>
    <dbReference type="NCBI Taxonomy" id="2736294"/>
    <lineage>
        <taxon>Bacteria</taxon>
        <taxon>Pseudomonadati</taxon>
        <taxon>Bacteroidota</taxon>
        <taxon>Bacteroidia</taxon>
        <taxon>Bacteroidales</taxon>
        <taxon>Prevotellaceae</taxon>
        <taxon>Xylanibacter</taxon>
    </lineage>
</organism>
<proteinExistence type="inferred from homology"/>
<comment type="caution">
    <text evidence="5">The sequence shown here is derived from an EMBL/GenBank/DDBJ whole genome shotgun (WGS) entry which is preliminary data.</text>
</comment>
<dbReference type="Pfam" id="PF00295">
    <property type="entry name" value="Glyco_hydro_28"/>
    <property type="match status" value="1"/>
</dbReference>
<keyword evidence="3 4" id="KW-0326">Glycosidase</keyword>
<keyword evidence="2 4" id="KW-0378">Hydrolase</keyword>
<dbReference type="SUPFAM" id="SSF51126">
    <property type="entry name" value="Pectin lyase-like"/>
    <property type="match status" value="2"/>
</dbReference>
<protein>
    <submittedName>
        <fullName evidence="5">Glycoside hydrolase family 28 protein</fullName>
    </submittedName>
</protein>
<dbReference type="SMART" id="SM00710">
    <property type="entry name" value="PbH1"/>
    <property type="match status" value="6"/>
</dbReference>
<sequence length="477" mass="52294">MKGLKAPVFKDRRIVITKEDLSAKGLITPSINERISSLSKKGGGTVVIPQGTWRSGRITLKSNVCLHVEKGAVLEFSGSIDDYQPAVFTRHEGVEVLGAGAFIYANGAKNIALTGEGVISGPPMDAAMRRLRNGNSVVEKDISVNTPVAERLCDGLDGRTFYRPKSFAPINCKNVLVQGVTFEKSVLWNVNPIYCDNVIIRGITVNSTKVPSGDGIDISSCRNVLIEYCTLNCGDDCFTLKAGRCEDGLRVNRPTENVLIRYCLSKDGHGGITCGSETAGMIKNVYLHSCVFYGTRVGFRFKTRRNRGGGISDVLYENVRLVDVREAFTWDLLGTPMYMGELARRNPPLDITELTPVVKNITIRNFIVESADRLISVHGIPEIPCSNVLIEDGTVRTNRIFKAMDDIDGLTMRNMDIHATDNTMNIDDGRNILFDQVNFYAPGHALYLNIKGAQAGNINIISGNVRYGLEDGINPLP</sequence>
<evidence type="ECO:0000256" key="4">
    <source>
        <dbReference type="RuleBase" id="RU361169"/>
    </source>
</evidence>
<dbReference type="InterPro" id="IPR000743">
    <property type="entry name" value="Glyco_hydro_28"/>
</dbReference>
<evidence type="ECO:0000256" key="3">
    <source>
        <dbReference type="ARBA" id="ARBA00023295"/>
    </source>
</evidence>
<evidence type="ECO:0000256" key="2">
    <source>
        <dbReference type="ARBA" id="ARBA00022801"/>
    </source>
</evidence>
<evidence type="ECO:0000313" key="6">
    <source>
        <dbReference type="Proteomes" id="UP000820977"/>
    </source>
</evidence>
<name>A0ABX2B139_9BACT</name>
<dbReference type="GO" id="GO:0016787">
    <property type="term" value="F:hydrolase activity"/>
    <property type="evidence" value="ECO:0007669"/>
    <property type="project" value="UniProtKB-KW"/>
</dbReference>